<feature type="domain" description="BTB" evidence="3">
    <location>
        <begin position="893"/>
        <end position="952"/>
    </location>
</feature>
<feature type="domain" description="MATH" evidence="4">
    <location>
        <begin position="742"/>
        <end position="869"/>
    </location>
</feature>
<dbReference type="PANTHER" id="PTHR22743">
    <property type="entry name" value="MEPRIN/TRAF-LIKE MATH FAMILY-C.ELEGANS"/>
    <property type="match status" value="1"/>
</dbReference>
<dbReference type="OrthoDB" id="392925at2759"/>
<dbReference type="CDD" id="cd18186">
    <property type="entry name" value="BTB_POZ_ZBTB_KLHL-like"/>
    <property type="match status" value="2"/>
</dbReference>
<dbReference type="InterPro" id="IPR000210">
    <property type="entry name" value="BTB/POZ_dom"/>
</dbReference>
<proteinExistence type="predicted"/>
<dbReference type="InParanoid" id="E3NB90"/>
<dbReference type="Gene3D" id="3.40.50.11980">
    <property type="match status" value="1"/>
</dbReference>
<dbReference type="SUPFAM" id="SSF49599">
    <property type="entry name" value="TRAF domain-like"/>
    <property type="match status" value="2"/>
</dbReference>
<dbReference type="CDD" id="cd00121">
    <property type="entry name" value="MATH"/>
    <property type="match status" value="2"/>
</dbReference>
<evidence type="ECO:0008006" key="7">
    <source>
        <dbReference type="Google" id="ProtNLM"/>
    </source>
</evidence>
<dbReference type="Pfam" id="PF00651">
    <property type="entry name" value="BTB"/>
    <property type="match status" value="2"/>
</dbReference>
<dbReference type="InterPro" id="IPR011333">
    <property type="entry name" value="SKP1/BTB/POZ_sf"/>
</dbReference>
<evidence type="ECO:0000256" key="2">
    <source>
        <dbReference type="SAM" id="MobiDB-lite"/>
    </source>
</evidence>
<evidence type="ECO:0000259" key="4">
    <source>
        <dbReference type="PROSITE" id="PS50144"/>
    </source>
</evidence>
<feature type="domain" description="BTB" evidence="3">
    <location>
        <begin position="1319"/>
        <end position="1395"/>
    </location>
</feature>
<dbReference type="InterPro" id="IPR002083">
    <property type="entry name" value="MATH/TRAF_dom"/>
</dbReference>
<protein>
    <recommendedName>
        <fullName evidence="7">BTB domain-containing protein</fullName>
    </recommendedName>
</protein>
<dbReference type="InterPro" id="IPR021869">
    <property type="entry name" value="RNase_Zc3h12_NYN"/>
</dbReference>
<evidence type="ECO:0000313" key="5">
    <source>
        <dbReference type="EMBL" id="EFO91856.1"/>
    </source>
</evidence>
<dbReference type="PROSITE" id="PS50144">
    <property type="entry name" value="MATH"/>
    <property type="match status" value="2"/>
</dbReference>
<dbReference type="Gene3D" id="3.30.710.10">
    <property type="entry name" value="Potassium Channel Kv1.1, Chain A"/>
    <property type="match status" value="2"/>
</dbReference>
<feature type="coiled-coil region" evidence="1">
    <location>
        <begin position="553"/>
        <end position="687"/>
    </location>
</feature>
<feature type="region of interest" description="Disordered" evidence="2">
    <location>
        <begin position="500"/>
        <end position="523"/>
    </location>
</feature>
<dbReference type="Pfam" id="PF00917">
    <property type="entry name" value="MATH"/>
    <property type="match status" value="2"/>
</dbReference>
<dbReference type="HOGENOM" id="CLU_247552_0_0_1"/>
<dbReference type="SMART" id="SM00061">
    <property type="entry name" value="MATH"/>
    <property type="match status" value="2"/>
</dbReference>
<dbReference type="InterPro" id="IPR052664">
    <property type="entry name" value="BTB-MATH_domain_protein"/>
</dbReference>
<feature type="coiled-coil region" evidence="1">
    <location>
        <begin position="433"/>
        <end position="460"/>
    </location>
</feature>
<dbReference type="PANTHER" id="PTHR22743:SF165">
    <property type="entry name" value="BTB AND MATH DOMAIN CONTAINING-RELATED"/>
    <property type="match status" value="1"/>
</dbReference>
<dbReference type="SMART" id="SM00225">
    <property type="entry name" value="BTB"/>
    <property type="match status" value="2"/>
</dbReference>
<dbReference type="eggNOG" id="KOG3777">
    <property type="taxonomic scope" value="Eukaryota"/>
</dbReference>
<feature type="coiled-coil region" evidence="1">
    <location>
        <begin position="1478"/>
        <end position="1509"/>
    </location>
</feature>
<name>E3NB90_CAERE</name>
<dbReference type="Pfam" id="PF11977">
    <property type="entry name" value="RNase_Zc3h12a"/>
    <property type="match status" value="1"/>
</dbReference>
<gene>
    <name evidence="5" type="ORF">CRE_08542</name>
</gene>
<organism evidence="6">
    <name type="scientific">Caenorhabditis remanei</name>
    <name type="common">Caenorhabditis vulgaris</name>
    <dbReference type="NCBI Taxonomy" id="31234"/>
    <lineage>
        <taxon>Eukaryota</taxon>
        <taxon>Metazoa</taxon>
        <taxon>Ecdysozoa</taxon>
        <taxon>Nematoda</taxon>
        <taxon>Chromadorea</taxon>
        <taxon>Rhabditida</taxon>
        <taxon>Rhabditina</taxon>
        <taxon>Rhabditomorpha</taxon>
        <taxon>Rhabditoidea</taxon>
        <taxon>Rhabditidae</taxon>
        <taxon>Peloderinae</taxon>
        <taxon>Caenorhabditis</taxon>
    </lineage>
</organism>
<feature type="domain" description="MATH" evidence="4">
    <location>
        <begin position="1171"/>
        <end position="1295"/>
    </location>
</feature>
<sequence>MNVDNDNYGWESSLSMIANEQSRTARPRHGDTIPVLLRPVFMNAVEVGYSYAHCDREKKLNVRGVTIALWHFICRGHQAIALLPYCFKNYAEKSTHYAELMMLYRLNLIEFTPGYGSEKYAEVNRIMVNRAAETGGCLVARSQMQGVTDNKSNLVDVVEQRLLMPTFNGDDIMFPIDGPLGRNGPTLQETLECEHGAPDWRMCSEHQLLLSDQRHWMEKLALLVPEKVIWTRMVQMINAGGSMDRQEYENDPPMPPSPPQLMEFRPPPLMAQAPPLFQPVLHQYQTPDYNHYQYDTHYSLPNPHQYHQYKRNFMAPPPTRRHLNSHLMTSSHLNPHLNPHHLNLNPYPPPHHQHHGHGRNSSGTRLIIRYGDAEPRVVGATGKGGGASQIQIPEIQNSYDDQMTNGVDSEIGTELVEEELEEDPTELDESVARELHEQMIEETREEREKLEKETSEQKKKDEILAQLSQIFGYAKSIRVMSKHRNISKLAVLVEKCLVEPDEDGDGGEFEATSSESSSDDVSGDLIDFSDEQLQMEPTKELYLVISHYHNMSKEAMENEEKRIKNTLTEWTVKKLLDMRKELLDRQKDLEKSNMEMVEKVENLSNELQSKLDKIIDTLKPEASSEIEMNIRLCDEKIEQMSKELQSKLNQIDENLKTEKLSEIVEKIRLSDEKIEKLSKELQSKLDKIIETLKTEVSSEIKKLSMEHQGKFNWIQWKLDKIFETLKPEVSSEIVENNDPETSGKYFVLKHTFNNVSSFKNKEFRYSEKEEHFGVPWQIYVRRNNGFLELYLWNRLLQNNEKKWEIEIEYEMKIVSPSSREKKEKSNGKRCKVFESDATFNASGFPQFMEWDVLEKDFVVDDCFCVEIAVKVRKMAGIYKENLRSFDKTKEEYSDVVLIVNNEKFYVLKMILATDSLYFKTLFMEKSNETEKSEIKLSGIDADDFQNYLEVLYGEQAIDEYTVEGILMVAEMYKTPVVIEKCENFLQKESEKTLKTKLQLSKRYNLAALMKKINNTLTEWTVEKFLDMRKELLDRQKNLEKSNLEMVENIRLSDEKLEKLSDELQEKMNKIIDTLKPEASSKILEKVRLSNEKIEKLSNDLQLKMDKIVEALHPEASSEVVEKIKLSDEKIEKLSKKFDSIQSKLNQIDKTLKPVVSSEIVENNDPATSGKYFVLKHTFNNVSSFKNNQRYFSEVEEHFGVPWRISVGRRDGFLEFYLWNLLLKNTEKKWEIEFEYKQKIVSPNSREKKEKGQGKRCSVFKSGHNYPAWGYRDFIKWDELEKDFVVDDCFCAEIAVKVKKMTGIYKENLRRFDKTMEQYSDVILIVNDEKFYVLKLVSSTECQGWGTKYLRNSILATDSPYFKNLFMEKSNETEKTEITLSGIDADDFQNYLEVLYGKQAIDERTVEGILMMAVRYDTRMVIEKCENFLQRESKKKLKTKLQLCNRYNLFGLMKRIKNTLTEWTVENLLDMRKEFLDRQKDLEKSNMEMVEKVEKLSNELQEKMDKKKRSNEWLTFEVNLLWDHIR</sequence>
<dbReference type="InterPro" id="IPR008974">
    <property type="entry name" value="TRAF-like"/>
</dbReference>
<evidence type="ECO:0000259" key="3">
    <source>
        <dbReference type="PROSITE" id="PS50097"/>
    </source>
</evidence>
<dbReference type="SUPFAM" id="SSF54695">
    <property type="entry name" value="POZ domain"/>
    <property type="match status" value="2"/>
</dbReference>
<evidence type="ECO:0000256" key="1">
    <source>
        <dbReference type="SAM" id="Coils"/>
    </source>
</evidence>
<accession>E3NB90</accession>
<dbReference type="EMBL" id="DS268583">
    <property type="protein sequence ID" value="EFO91856.1"/>
    <property type="molecule type" value="Genomic_DNA"/>
</dbReference>
<evidence type="ECO:0000313" key="6">
    <source>
        <dbReference type="Proteomes" id="UP000008281"/>
    </source>
</evidence>
<keyword evidence="1" id="KW-0175">Coiled coil</keyword>
<dbReference type="Gene3D" id="2.60.210.10">
    <property type="entry name" value="Apoptosis, Tumor Necrosis Factor Receptor Associated Protein 2, Chain A"/>
    <property type="match status" value="2"/>
</dbReference>
<keyword evidence="6" id="KW-1185">Reference proteome</keyword>
<dbReference type="STRING" id="31234.E3NB90"/>
<reference evidence="5" key="1">
    <citation type="submission" date="2007-07" db="EMBL/GenBank/DDBJ databases">
        <title>PCAP assembly of the Caenorhabditis remanei genome.</title>
        <authorList>
            <consortium name="The Caenorhabditis remanei Sequencing Consortium"/>
            <person name="Wilson R.K."/>
        </authorList>
    </citation>
    <scope>NUCLEOTIDE SEQUENCE [LARGE SCALE GENOMIC DNA]</scope>
    <source>
        <strain evidence="5">PB4641</strain>
    </source>
</reference>
<dbReference type="Proteomes" id="UP000008281">
    <property type="component" value="Unassembled WGS sequence"/>
</dbReference>
<dbReference type="PROSITE" id="PS50097">
    <property type="entry name" value="BTB"/>
    <property type="match status" value="2"/>
</dbReference>